<dbReference type="AlphaFoldDB" id="A0A918LSZ7"/>
<evidence type="ECO:0000313" key="8">
    <source>
        <dbReference type="Proteomes" id="UP000646776"/>
    </source>
</evidence>
<dbReference type="PROSITE" id="PS50977">
    <property type="entry name" value="HTH_TETR_2"/>
    <property type="match status" value="1"/>
</dbReference>
<keyword evidence="1" id="KW-0805">Transcription regulation</keyword>
<feature type="DNA-binding region" description="H-T-H motif" evidence="4">
    <location>
        <begin position="96"/>
        <end position="115"/>
    </location>
</feature>
<sequence length="260" mass="28439">MGRSGPADPGGGPGARVGIDMRAKAWRPDVWAARPSRTYHDSVRPPATSQVSGPSQTNGRAPAVAHLRAAQKEMTRRLLLSTALELFEARGYAGTTVDDIAKAAGTTRVTFYAYFPSRTALMKALFEELDRLLAEREGAADLVTVVRAGQRDGFGIWLTAVSRQWPRIRPYVLAAHEAAAVDPEVRELVEGWFDGVVHDIEAGLDQAGRFDPDSRRTRGFLALAQLDQLGRHWMRHGWRTDPATALGVLTDSWTQLLGDG</sequence>
<reference evidence="7" key="2">
    <citation type="submission" date="2020-09" db="EMBL/GenBank/DDBJ databases">
        <authorList>
            <person name="Sun Q."/>
            <person name="Ohkuma M."/>
        </authorList>
    </citation>
    <scope>NUCLEOTIDE SEQUENCE</scope>
    <source>
        <strain evidence="7">JCM 4125</strain>
    </source>
</reference>
<dbReference type="SUPFAM" id="SSF46689">
    <property type="entry name" value="Homeodomain-like"/>
    <property type="match status" value="1"/>
</dbReference>
<gene>
    <name evidence="7" type="ORF">GCM10010226_22860</name>
</gene>
<dbReference type="Gene3D" id="1.10.357.10">
    <property type="entry name" value="Tetracycline Repressor, domain 2"/>
    <property type="match status" value="1"/>
</dbReference>
<name>A0A918LSZ7_9ACTN</name>
<dbReference type="PANTHER" id="PTHR30055:SF238">
    <property type="entry name" value="MYCOFACTOCIN BIOSYNTHESIS TRANSCRIPTIONAL REGULATOR MFTR-RELATED"/>
    <property type="match status" value="1"/>
</dbReference>
<keyword evidence="8" id="KW-1185">Reference proteome</keyword>
<dbReference type="GO" id="GO:0003700">
    <property type="term" value="F:DNA-binding transcription factor activity"/>
    <property type="evidence" value="ECO:0007669"/>
    <property type="project" value="TreeGrafter"/>
</dbReference>
<protein>
    <recommendedName>
        <fullName evidence="6">HTH tetR-type domain-containing protein</fullName>
    </recommendedName>
</protein>
<keyword evidence="3" id="KW-0804">Transcription</keyword>
<evidence type="ECO:0000256" key="1">
    <source>
        <dbReference type="ARBA" id="ARBA00023015"/>
    </source>
</evidence>
<proteinExistence type="predicted"/>
<organism evidence="7 8">
    <name type="scientific">Streptomyces phaeofaciens</name>
    <dbReference type="NCBI Taxonomy" id="68254"/>
    <lineage>
        <taxon>Bacteria</taxon>
        <taxon>Bacillati</taxon>
        <taxon>Actinomycetota</taxon>
        <taxon>Actinomycetes</taxon>
        <taxon>Kitasatosporales</taxon>
        <taxon>Streptomycetaceae</taxon>
        <taxon>Streptomyces</taxon>
    </lineage>
</organism>
<dbReference type="Proteomes" id="UP000646776">
    <property type="component" value="Unassembled WGS sequence"/>
</dbReference>
<evidence type="ECO:0000256" key="2">
    <source>
        <dbReference type="ARBA" id="ARBA00023125"/>
    </source>
</evidence>
<feature type="compositionally biased region" description="Polar residues" evidence="5">
    <location>
        <begin position="47"/>
        <end position="59"/>
    </location>
</feature>
<dbReference type="EMBL" id="BMSA01000004">
    <property type="protein sequence ID" value="GGT45514.1"/>
    <property type="molecule type" value="Genomic_DNA"/>
</dbReference>
<accession>A0A918LSZ7</accession>
<dbReference type="InterPro" id="IPR050109">
    <property type="entry name" value="HTH-type_TetR-like_transc_reg"/>
</dbReference>
<keyword evidence="2 4" id="KW-0238">DNA-binding</keyword>
<dbReference type="PRINTS" id="PR00455">
    <property type="entry name" value="HTHTETR"/>
</dbReference>
<reference evidence="7" key="1">
    <citation type="journal article" date="2014" name="Int. J. Syst. Evol. Microbiol.">
        <title>Complete genome sequence of Corynebacterium casei LMG S-19264T (=DSM 44701T), isolated from a smear-ripened cheese.</title>
        <authorList>
            <consortium name="US DOE Joint Genome Institute (JGI-PGF)"/>
            <person name="Walter F."/>
            <person name="Albersmeier A."/>
            <person name="Kalinowski J."/>
            <person name="Ruckert C."/>
        </authorList>
    </citation>
    <scope>NUCLEOTIDE SEQUENCE</scope>
    <source>
        <strain evidence="7">JCM 4125</strain>
    </source>
</reference>
<evidence type="ECO:0000256" key="5">
    <source>
        <dbReference type="SAM" id="MobiDB-lite"/>
    </source>
</evidence>
<feature type="region of interest" description="Disordered" evidence="5">
    <location>
        <begin position="36"/>
        <end position="61"/>
    </location>
</feature>
<evidence type="ECO:0000259" key="6">
    <source>
        <dbReference type="PROSITE" id="PS50977"/>
    </source>
</evidence>
<evidence type="ECO:0000256" key="3">
    <source>
        <dbReference type="ARBA" id="ARBA00023163"/>
    </source>
</evidence>
<dbReference type="InterPro" id="IPR009057">
    <property type="entry name" value="Homeodomain-like_sf"/>
</dbReference>
<comment type="caution">
    <text evidence="7">The sequence shown here is derived from an EMBL/GenBank/DDBJ whole genome shotgun (WGS) entry which is preliminary data.</text>
</comment>
<dbReference type="PANTHER" id="PTHR30055">
    <property type="entry name" value="HTH-TYPE TRANSCRIPTIONAL REGULATOR RUTR"/>
    <property type="match status" value="1"/>
</dbReference>
<dbReference type="GO" id="GO:0000976">
    <property type="term" value="F:transcription cis-regulatory region binding"/>
    <property type="evidence" value="ECO:0007669"/>
    <property type="project" value="TreeGrafter"/>
</dbReference>
<dbReference type="InterPro" id="IPR001647">
    <property type="entry name" value="HTH_TetR"/>
</dbReference>
<evidence type="ECO:0000256" key="4">
    <source>
        <dbReference type="PROSITE-ProRule" id="PRU00335"/>
    </source>
</evidence>
<dbReference type="Pfam" id="PF00440">
    <property type="entry name" value="TetR_N"/>
    <property type="match status" value="1"/>
</dbReference>
<feature type="domain" description="HTH tetR-type" evidence="6">
    <location>
        <begin position="73"/>
        <end position="133"/>
    </location>
</feature>
<evidence type="ECO:0000313" key="7">
    <source>
        <dbReference type="EMBL" id="GGT45514.1"/>
    </source>
</evidence>